<feature type="region of interest" description="Disordered" evidence="7">
    <location>
        <begin position="290"/>
        <end position="326"/>
    </location>
</feature>
<feature type="compositionally biased region" description="Low complexity" evidence="7">
    <location>
        <begin position="50"/>
        <end position="67"/>
    </location>
</feature>
<evidence type="ECO:0000259" key="8">
    <source>
        <dbReference type="PROSITE" id="PS50103"/>
    </source>
</evidence>
<evidence type="ECO:0000256" key="3">
    <source>
        <dbReference type="ARBA" id="ARBA00037262"/>
    </source>
</evidence>
<organism evidence="9 10">
    <name type="scientific">Ciona savignyi</name>
    <name type="common">Pacific transparent sea squirt</name>
    <dbReference type="NCBI Taxonomy" id="51511"/>
    <lineage>
        <taxon>Eukaryota</taxon>
        <taxon>Metazoa</taxon>
        <taxon>Chordata</taxon>
        <taxon>Tunicata</taxon>
        <taxon>Ascidiacea</taxon>
        <taxon>Phlebobranchia</taxon>
        <taxon>Cionidae</taxon>
        <taxon>Ciona</taxon>
    </lineage>
</organism>
<dbReference type="PANTHER" id="PTHR46527:SF1">
    <property type="entry name" value="NUCLEOPORIN NUP42"/>
    <property type="match status" value="1"/>
</dbReference>
<dbReference type="GO" id="GO:0031965">
    <property type="term" value="C:nuclear membrane"/>
    <property type="evidence" value="ECO:0007669"/>
    <property type="project" value="UniProtKB-SubCell"/>
</dbReference>
<feature type="compositionally biased region" description="Low complexity" evidence="7">
    <location>
        <begin position="110"/>
        <end position="130"/>
    </location>
</feature>
<evidence type="ECO:0000256" key="1">
    <source>
        <dbReference type="ARBA" id="ARBA00004335"/>
    </source>
</evidence>
<reference evidence="10" key="1">
    <citation type="submission" date="2003-08" db="EMBL/GenBank/DDBJ databases">
        <authorList>
            <person name="Birren B."/>
            <person name="Nusbaum C."/>
            <person name="Abebe A."/>
            <person name="Abouelleil A."/>
            <person name="Adekoya E."/>
            <person name="Ait-zahra M."/>
            <person name="Allen N."/>
            <person name="Allen T."/>
            <person name="An P."/>
            <person name="Anderson M."/>
            <person name="Anderson S."/>
            <person name="Arachchi H."/>
            <person name="Armbruster J."/>
            <person name="Bachantsang P."/>
            <person name="Baldwin J."/>
            <person name="Barry A."/>
            <person name="Bayul T."/>
            <person name="Blitshsteyn B."/>
            <person name="Bloom T."/>
            <person name="Blye J."/>
            <person name="Boguslavskiy L."/>
            <person name="Borowsky M."/>
            <person name="Boukhgalter B."/>
            <person name="Brunache A."/>
            <person name="Butler J."/>
            <person name="Calixte N."/>
            <person name="Calvo S."/>
            <person name="Camarata J."/>
            <person name="Campo K."/>
            <person name="Chang J."/>
            <person name="Cheshatsang Y."/>
            <person name="Citroen M."/>
            <person name="Collymore A."/>
            <person name="Considine T."/>
            <person name="Cook A."/>
            <person name="Cooke P."/>
            <person name="Corum B."/>
            <person name="Cuomo C."/>
            <person name="David R."/>
            <person name="Dawoe T."/>
            <person name="Degray S."/>
            <person name="Dodge S."/>
            <person name="Dooley K."/>
            <person name="Dorje P."/>
            <person name="Dorjee K."/>
            <person name="Dorris L."/>
            <person name="Duffey N."/>
            <person name="Dupes A."/>
            <person name="Elkins T."/>
            <person name="Engels R."/>
            <person name="Erickson J."/>
            <person name="Farina A."/>
            <person name="Faro S."/>
            <person name="Ferreira P."/>
            <person name="Fischer H."/>
            <person name="Fitzgerald M."/>
            <person name="Foley K."/>
            <person name="Gage D."/>
            <person name="Galagan J."/>
            <person name="Gearin G."/>
            <person name="Gnerre S."/>
            <person name="Gnirke A."/>
            <person name="Goyette A."/>
            <person name="Graham J."/>
            <person name="Grandbois E."/>
            <person name="Gyaltsen K."/>
            <person name="Hafez N."/>
            <person name="Hagopian D."/>
            <person name="Hagos B."/>
            <person name="Hall J."/>
            <person name="Hatcher B."/>
            <person name="Heller A."/>
            <person name="Higgins H."/>
            <person name="Honan T."/>
            <person name="Horn A."/>
            <person name="Houde N."/>
            <person name="Hughes L."/>
            <person name="Hulme W."/>
            <person name="Husby E."/>
            <person name="Iliev I."/>
            <person name="Jaffe D."/>
            <person name="Jones C."/>
            <person name="Kamal M."/>
            <person name="Kamat A."/>
            <person name="Kamvysselis M."/>
            <person name="Karlsson E."/>
            <person name="Kells C."/>
            <person name="Kieu A."/>
            <person name="Kisner P."/>
            <person name="Kodira C."/>
            <person name="Kulbokas E."/>
            <person name="Labutti K."/>
            <person name="Lama D."/>
            <person name="Landers T."/>
            <person name="Leger J."/>
            <person name="Levine S."/>
            <person name="Lewis D."/>
            <person name="Lewis T."/>
            <person name="Lindblad-toh K."/>
            <person name="Liu X."/>
            <person name="Lokyitsang T."/>
            <person name="Lokyitsang Y."/>
            <person name="Lucien O."/>
            <person name="Lui A."/>
            <person name="Ma L.J."/>
            <person name="Mabbitt R."/>
            <person name="Macdonald J."/>
            <person name="Maclean C."/>
            <person name="Major J."/>
            <person name="Manning J."/>
            <person name="Marabella R."/>
            <person name="Maru K."/>
            <person name="Matthews C."/>
            <person name="Mauceli E."/>
            <person name="Mccarthy M."/>
            <person name="Mcdonough S."/>
            <person name="Mcghee T."/>
            <person name="Meldrim J."/>
            <person name="Meneus L."/>
            <person name="Mesirov J."/>
            <person name="Mihalev A."/>
            <person name="Mihova T."/>
            <person name="Mikkelsen T."/>
            <person name="Mlenga V."/>
            <person name="Moru K."/>
            <person name="Mozes J."/>
            <person name="Mulrain L."/>
            <person name="Munson G."/>
            <person name="Naylor J."/>
            <person name="Newes C."/>
            <person name="Nguyen C."/>
            <person name="Nguyen N."/>
            <person name="Nguyen T."/>
            <person name="Nicol R."/>
            <person name="Nielsen C."/>
            <person name="Nizzari M."/>
            <person name="Norbu C."/>
            <person name="Norbu N."/>
            <person name="O'donnell P."/>
            <person name="Okoawo O."/>
            <person name="O'leary S."/>
            <person name="Omotosho B."/>
            <person name="O'neill K."/>
            <person name="Osman S."/>
            <person name="Parker S."/>
            <person name="Perrin D."/>
            <person name="Phunkhang P."/>
            <person name="Piqani B."/>
            <person name="Purcell S."/>
            <person name="Rachupka T."/>
            <person name="Ramasamy U."/>
            <person name="Rameau R."/>
            <person name="Ray V."/>
            <person name="Raymond C."/>
            <person name="Retta R."/>
            <person name="Richardson S."/>
            <person name="Rise C."/>
            <person name="Rodriguez J."/>
            <person name="Rogers J."/>
            <person name="Rogov P."/>
            <person name="Rutman M."/>
            <person name="Schupbach R."/>
            <person name="Seaman C."/>
            <person name="Settipalli S."/>
            <person name="Sharpe T."/>
            <person name="Sheridan J."/>
            <person name="Sherpa N."/>
            <person name="Shi J."/>
            <person name="Smirnov S."/>
            <person name="Smith C."/>
            <person name="Sougnez C."/>
            <person name="Spencer B."/>
            <person name="Stalker J."/>
            <person name="Stange-thomann N."/>
            <person name="Stavropoulos S."/>
            <person name="Stetson K."/>
            <person name="Stone C."/>
            <person name="Stone S."/>
            <person name="Stubbs M."/>
            <person name="Talamas J."/>
            <person name="Tchuinga P."/>
            <person name="Tenzing P."/>
            <person name="Tesfaye S."/>
            <person name="Theodore J."/>
            <person name="Thoulutsang Y."/>
            <person name="Topham K."/>
            <person name="Towey S."/>
            <person name="Tsamla T."/>
            <person name="Tsomo N."/>
            <person name="Vallee D."/>
            <person name="Vassiliev H."/>
            <person name="Venkataraman V."/>
            <person name="Vinson J."/>
            <person name="Vo A."/>
            <person name="Wade C."/>
            <person name="Wang S."/>
            <person name="Wangchuk T."/>
            <person name="Wangdi T."/>
            <person name="Whittaker C."/>
            <person name="Wilkinson J."/>
            <person name="Wu Y."/>
            <person name="Wyman D."/>
            <person name="Yadav S."/>
            <person name="Yang S."/>
            <person name="Yang X."/>
            <person name="Yeager S."/>
            <person name="Yee E."/>
            <person name="Young G."/>
            <person name="Zainoun J."/>
            <person name="Zembeck L."/>
            <person name="Zimmer A."/>
            <person name="Zody M."/>
            <person name="Lander E."/>
        </authorList>
    </citation>
    <scope>NUCLEOTIDE SEQUENCE [LARGE SCALE GENOMIC DNA]</scope>
</reference>
<dbReference type="InterPro" id="IPR000571">
    <property type="entry name" value="Znf_CCCH"/>
</dbReference>
<reference evidence="9" key="2">
    <citation type="submission" date="2025-08" db="UniProtKB">
        <authorList>
            <consortium name="Ensembl"/>
        </authorList>
    </citation>
    <scope>IDENTIFICATION</scope>
</reference>
<dbReference type="Ensembl" id="ENSCSAVT00000009087.1">
    <property type="protein sequence ID" value="ENSCSAVP00000008973.1"/>
    <property type="gene ID" value="ENSCSAVG00000005311.1"/>
</dbReference>
<dbReference type="GO" id="GO:0008270">
    <property type="term" value="F:zinc ion binding"/>
    <property type="evidence" value="ECO:0007669"/>
    <property type="project" value="UniProtKB-KW"/>
</dbReference>
<feature type="domain" description="C3H1-type" evidence="8">
    <location>
        <begin position="1"/>
        <end position="25"/>
    </location>
</feature>
<evidence type="ECO:0000313" key="9">
    <source>
        <dbReference type="Ensembl" id="ENSCSAVP00000008973.1"/>
    </source>
</evidence>
<accession>H2YUG3</accession>
<dbReference type="GeneTree" id="ENSGT00390000000118"/>
<dbReference type="PROSITE" id="PS50103">
    <property type="entry name" value="ZF_C3H1"/>
    <property type="match status" value="1"/>
</dbReference>
<dbReference type="eggNOG" id="ENOG502R2TD">
    <property type="taxonomic scope" value="Eukaryota"/>
</dbReference>
<dbReference type="PANTHER" id="PTHR46527">
    <property type="entry name" value="NUCLEOPORIN-LIKE PROTEIN 2"/>
    <property type="match status" value="1"/>
</dbReference>
<evidence type="ECO:0000256" key="5">
    <source>
        <dbReference type="ARBA" id="ARBA00042384"/>
    </source>
</evidence>
<proteinExistence type="predicted"/>
<evidence type="ECO:0000256" key="7">
    <source>
        <dbReference type="SAM" id="MobiDB-lite"/>
    </source>
</evidence>
<evidence type="ECO:0000256" key="6">
    <source>
        <dbReference type="PROSITE-ProRule" id="PRU00723"/>
    </source>
</evidence>
<protein>
    <recommendedName>
        <fullName evidence="4">Nucleoporin NUP42</fullName>
    </recommendedName>
    <alternativeName>
        <fullName evidence="5">Nucleoporin-like protein 2</fullName>
    </alternativeName>
</protein>
<comment type="function">
    <text evidence="3">Required for the export of mRNAs containing poly(A) tails from the nucleus into the cytoplasm.</text>
</comment>
<evidence type="ECO:0000313" key="10">
    <source>
        <dbReference type="Proteomes" id="UP000007875"/>
    </source>
</evidence>
<evidence type="ECO:0000256" key="2">
    <source>
        <dbReference type="ARBA" id="ARBA00023242"/>
    </source>
</evidence>
<feature type="region of interest" description="Disordered" evidence="7">
    <location>
        <begin position="50"/>
        <end position="132"/>
    </location>
</feature>
<comment type="subcellular location">
    <subcellularLocation>
        <location evidence="1">Nucleus membrane</location>
        <topology evidence="1">Peripheral membrane protein</topology>
        <orientation evidence="1">Cytoplasmic side</orientation>
    </subcellularLocation>
</comment>
<keyword evidence="2" id="KW-0539">Nucleus</keyword>
<keyword evidence="6" id="KW-0479">Metal-binding</keyword>
<sequence length="371" mass="41533">MAICKFYQQGTCKFGNRCYNEHVRSNSQNQGNTRQHQAHNDQYRNTASQFNQPRNRNQQNNSENYRSPFNRGGNSNYTSPSIKSNTQNSNDKFHWTSKSQSNRFSVLSEPQKQPQGNHNQQDQAQANSSQTDHASMFKTISEDMALWPSSKLWPFSCYCYAMGKQCIEGLADIQPEEIRVLYYLHGVDKYRSILEEVELIYARRKEELRYMADDTKAALLVQMESTVESNPSSSLSIYSLYGPGTDFKPAANENVAIGTPLGEIKVLEHEQLPQTNVFKTATPPATTLTPITPPGSSNTHSAPPSEGALGHVFKSTPTGAVNPKVVPTGTVKDATYTDKTDLTAGEIQQFEAQTFTLGKIPMRPPPKEFCR</sequence>
<dbReference type="InParanoid" id="H2YUG3"/>
<keyword evidence="10" id="KW-1185">Reference proteome</keyword>
<feature type="zinc finger region" description="C3H1-type" evidence="6">
    <location>
        <begin position="1"/>
        <end position="25"/>
    </location>
</feature>
<feature type="compositionally biased region" description="Polar residues" evidence="7">
    <location>
        <begin position="72"/>
        <end position="105"/>
    </location>
</feature>
<dbReference type="Pfam" id="PF00642">
    <property type="entry name" value="zf-CCCH"/>
    <property type="match status" value="1"/>
</dbReference>
<dbReference type="STRING" id="51511.ENSCSAVP00000008973"/>
<evidence type="ECO:0000256" key="4">
    <source>
        <dbReference type="ARBA" id="ARBA00039886"/>
    </source>
</evidence>
<dbReference type="OMA" id="EDMALWP"/>
<dbReference type="InterPro" id="IPR051767">
    <property type="entry name" value="Nucleoporin_NUP42"/>
</dbReference>
<reference evidence="9" key="3">
    <citation type="submission" date="2025-09" db="UniProtKB">
        <authorList>
            <consortium name="Ensembl"/>
        </authorList>
    </citation>
    <scope>IDENTIFICATION</scope>
</reference>
<name>H2YUG3_CIOSA</name>
<dbReference type="HOGENOM" id="CLU_867505_0_0_1"/>
<dbReference type="AlphaFoldDB" id="H2YUG3"/>
<dbReference type="Proteomes" id="UP000007875">
    <property type="component" value="Unassembled WGS sequence"/>
</dbReference>
<keyword evidence="6" id="KW-0863">Zinc-finger</keyword>
<dbReference type="FunCoup" id="H2YUG3">
    <property type="interactions" value="15"/>
</dbReference>
<keyword evidence="6" id="KW-0862">Zinc</keyword>